<sequence length="55" mass="6687">MREAENRQKNSQKLDSEWVTLLMEAKRLNITPDEIRRFLNKKSKTFQQDDFDKKS</sequence>
<dbReference type="EMBL" id="JAFBFH010000003">
    <property type="protein sequence ID" value="MBM7713705.1"/>
    <property type="molecule type" value="Genomic_DNA"/>
</dbReference>
<organism evidence="2 3">
    <name type="scientific">Siminovitchia thermophila</name>
    <dbReference type="NCBI Taxonomy" id="1245522"/>
    <lineage>
        <taxon>Bacteria</taxon>
        <taxon>Bacillati</taxon>
        <taxon>Bacillota</taxon>
        <taxon>Bacilli</taxon>
        <taxon>Bacillales</taxon>
        <taxon>Bacillaceae</taxon>
        <taxon>Siminovitchia</taxon>
    </lineage>
</organism>
<dbReference type="InterPro" id="IPR036281">
    <property type="entry name" value="SinR/SinI_dimer_dom_sf"/>
</dbReference>
<reference evidence="2 3" key="1">
    <citation type="submission" date="2021-01" db="EMBL/GenBank/DDBJ databases">
        <title>Genomic Encyclopedia of Type Strains, Phase IV (KMG-IV): sequencing the most valuable type-strain genomes for metagenomic binning, comparative biology and taxonomic classification.</title>
        <authorList>
            <person name="Goeker M."/>
        </authorList>
    </citation>
    <scope>NUCLEOTIDE SEQUENCE [LARGE SCALE GENOMIC DNA]</scope>
    <source>
        <strain evidence="2 3">DSM 105453</strain>
    </source>
</reference>
<evidence type="ECO:0000259" key="1">
    <source>
        <dbReference type="PROSITE" id="PS51500"/>
    </source>
</evidence>
<feature type="domain" description="Sin" evidence="1">
    <location>
        <begin position="5"/>
        <end position="43"/>
    </location>
</feature>
<evidence type="ECO:0000313" key="2">
    <source>
        <dbReference type="EMBL" id="MBM7713705.1"/>
    </source>
</evidence>
<dbReference type="Proteomes" id="UP000823485">
    <property type="component" value="Unassembled WGS sequence"/>
</dbReference>
<gene>
    <name evidence="2" type="ORF">JOC94_000674</name>
</gene>
<dbReference type="SUPFAM" id="SSF47406">
    <property type="entry name" value="SinR repressor dimerisation domain-like"/>
    <property type="match status" value="1"/>
</dbReference>
<name>A0ABS2R2S6_9BACI</name>
<dbReference type="Pfam" id="PF08671">
    <property type="entry name" value="SinI"/>
    <property type="match status" value="1"/>
</dbReference>
<dbReference type="InterPro" id="IPR010981">
    <property type="entry name" value="SinR/SinI_dimer_dom"/>
</dbReference>
<keyword evidence="3" id="KW-1185">Reference proteome</keyword>
<dbReference type="RefSeq" id="WP_205178597.1">
    <property type="nucleotide sequence ID" value="NZ_JAFBFH010000003.1"/>
</dbReference>
<evidence type="ECO:0000313" key="3">
    <source>
        <dbReference type="Proteomes" id="UP000823485"/>
    </source>
</evidence>
<dbReference type="PROSITE" id="PS51500">
    <property type="entry name" value="SIN"/>
    <property type="match status" value="1"/>
</dbReference>
<protein>
    <submittedName>
        <fullName evidence="2">Fe-S cluster biosynthesis and repair protein YggX</fullName>
    </submittedName>
</protein>
<comment type="caution">
    <text evidence="2">The sequence shown here is derived from an EMBL/GenBank/DDBJ whole genome shotgun (WGS) entry which is preliminary data.</text>
</comment>
<accession>A0ABS2R2S6</accession>
<proteinExistence type="predicted"/>